<proteinExistence type="predicted"/>
<dbReference type="OrthoDB" id="10636683at2759"/>
<organism evidence="1 2">
    <name type="scientific">Hondaea fermentalgiana</name>
    <dbReference type="NCBI Taxonomy" id="2315210"/>
    <lineage>
        <taxon>Eukaryota</taxon>
        <taxon>Sar</taxon>
        <taxon>Stramenopiles</taxon>
        <taxon>Bigyra</taxon>
        <taxon>Labyrinthulomycetes</taxon>
        <taxon>Thraustochytrida</taxon>
        <taxon>Thraustochytriidae</taxon>
        <taxon>Hondaea</taxon>
    </lineage>
</organism>
<sequence>MVASLHVRQRMLVTFALVTFLAAKTYLSFSSELAWNDIAEGSRGSLALSAACSDAASTPQQPQLRRPCADEVKSWRNFILEDDHEPVSMWETAADNLGMAMSNPQQFYVEVQADIVFCSDGWLDRILEPLRKYSVLFAVGGRCGHALRGPVPHSVKGPCRAMLEPHSAEFVAQWDHEIDIVQTVNRGPYAVRAKAIQEMGFFDEVHFLIAEDEHDLHRRATFLKWNFAFRFVDMYHLQGLKMSSNSFIPSRYQNLSAQYKIEHRARKSSNVKCPYPRFAKPPMRVAEEGEKWPI</sequence>
<name>A0A2R5GFR2_9STRA</name>
<dbReference type="InterPro" id="IPR029044">
    <property type="entry name" value="Nucleotide-diphossugar_trans"/>
</dbReference>
<dbReference type="Proteomes" id="UP000241890">
    <property type="component" value="Unassembled WGS sequence"/>
</dbReference>
<dbReference type="InParanoid" id="A0A2R5GFR2"/>
<evidence type="ECO:0000313" key="2">
    <source>
        <dbReference type="Proteomes" id="UP000241890"/>
    </source>
</evidence>
<comment type="caution">
    <text evidence="1">The sequence shown here is derived from an EMBL/GenBank/DDBJ whole genome shotgun (WGS) entry which is preliminary data.</text>
</comment>
<reference evidence="1 2" key="1">
    <citation type="submission" date="2017-12" db="EMBL/GenBank/DDBJ databases">
        <title>Sequencing, de novo assembly and annotation of complete genome of a new Thraustochytrid species, strain FCC1311.</title>
        <authorList>
            <person name="Sedici K."/>
            <person name="Godart F."/>
            <person name="Aiese Cigliano R."/>
            <person name="Sanseverino W."/>
            <person name="Barakat M."/>
            <person name="Ortet P."/>
            <person name="Marechal E."/>
            <person name="Cagnac O."/>
            <person name="Amato A."/>
        </authorList>
    </citation>
    <scope>NUCLEOTIDE SEQUENCE [LARGE SCALE GENOMIC DNA]</scope>
</reference>
<dbReference type="SUPFAM" id="SSF53448">
    <property type="entry name" value="Nucleotide-diphospho-sugar transferases"/>
    <property type="match status" value="1"/>
</dbReference>
<accession>A0A2R5GFR2</accession>
<evidence type="ECO:0000313" key="1">
    <source>
        <dbReference type="EMBL" id="GBG29756.1"/>
    </source>
</evidence>
<protein>
    <submittedName>
        <fullName evidence="1">Uncharacterized protein</fullName>
    </submittedName>
</protein>
<dbReference type="AlphaFoldDB" id="A0A2R5GFR2"/>
<keyword evidence="2" id="KW-1185">Reference proteome</keyword>
<gene>
    <name evidence="1" type="ORF">FCC1311_059772</name>
</gene>
<dbReference type="EMBL" id="BEYU01000065">
    <property type="protein sequence ID" value="GBG29756.1"/>
    <property type="molecule type" value="Genomic_DNA"/>
</dbReference>